<accession>A0ABW1E7D4</accession>
<reference evidence="2" key="1">
    <citation type="journal article" date="2019" name="Int. J. Syst. Evol. Microbiol.">
        <title>The Global Catalogue of Microorganisms (GCM) 10K type strain sequencing project: providing services to taxonomists for standard genome sequencing and annotation.</title>
        <authorList>
            <consortium name="The Broad Institute Genomics Platform"/>
            <consortium name="The Broad Institute Genome Sequencing Center for Infectious Disease"/>
            <person name="Wu L."/>
            <person name="Ma J."/>
        </authorList>
    </citation>
    <scope>NUCLEOTIDE SEQUENCE [LARGE SCALE GENOMIC DNA]</scope>
    <source>
        <strain evidence="2">JCM 10411</strain>
    </source>
</reference>
<gene>
    <name evidence="1" type="ORF">ACFPZI_29005</name>
</gene>
<dbReference type="Proteomes" id="UP001596180">
    <property type="component" value="Unassembled WGS sequence"/>
</dbReference>
<proteinExistence type="predicted"/>
<comment type="caution">
    <text evidence="1">The sequence shown here is derived from an EMBL/GenBank/DDBJ whole genome shotgun (WGS) entry which is preliminary data.</text>
</comment>
<evidence type="ECO:0000313" key="2">
    <source>
        <dbReference type="Proteomes" id="UP001596180"/>
    </source>
</evidence>
<dbReference type="EMBL" id="JBHSOA010000074">
    <property type="protein sequence ID" value="MFC5855673.1"/>
    <property type="molecule type" value="Genomic_DNA"/>
</dbReference>
<organism evidence="1 2">
    <name type="scientific">Streptomyces chlorus</name>
    <dbReference type="NCBI Taxonomy" id="887452"/>
    <lineage>
        <taxon>Bacteria</taxon>
        <taxon>Bacillati</taxon>
        <taxon>Actinomycetota</taxon>
        <taxon>Actinomycetes</taxon>
        <taxon>Kitasatosporales</taxon>
        <taxon>Streptomycetaceae</taxon>
        <taxon>Streptomyces</taxon>
    </lineage>
</organism>
<dbReference type="RefSeq" id="WP_381369517.1">
    <property type="nucleotide sequence ID" value="NZ_JBHSOA010000074.1"/>
</dbReference>
<name>A0ABW1E7D4_9ACTN</name>
<protein>
    <submittedName>
        <fullName evidence="1">Uncharacterized protein</fullName>
    </submittedName>
</protein>
<evidence type="ECO:0000313" key="1">
    <source>
        <dbReference type="EMBL" id="MFC5855673.1"/>
    </source>
</evidence>
<sequence length="52" mass="5791">MAKYDLTSRSAKGHRTQIREALGFCPATRADEERLAAWLAAEVCPVELGEDR</sequence>
<keyword evidence="2" id="KW-1185">Reference proteome</keyword>